<reference evidence="2 3" key="1">
    <citation type="submission" date="2019-02" db="EMBL/GenBank/DDBJ databases">
        <title>Sequencing the genomes of 1000 actinobacteria strains.</title>
        <authorList>
            <person name="Klenk H.-P."/>
        </authorList>
    </citation>
    <scope>NUCLEOTIDE SEQUENCE [LARGE SCALE GENOMIC DNA]</scope>
    <source>
        <strain evidence="2 3">DSM 45888</strain>
    </source>
</reference>
<feature type="domain" description="JAB-N" evidence="1">
    <location>
        <begin position="6"/>
        <end position="159"/>
    </location>
</feature>
<gene>
    <name evidence="2" type="ORF">EV382_2802</name>
</gene>
<organism evidence="2 3">
    <name type="scientific">Micromonospora violae</name>
    <dbReference type="NCBI Taxonomy" id="1278207"/>
    <lineage>
        <taxon>Bacteria</taxon>
        <taxon>Bacillati</taxon>
        <taxon>Actinomycetota</taxon>
        <taxon>Actinomycetes</taxon>
        <taxon>Micromonosporales</taxon>
        <taxon>Micromonosporaceae</taxon>
        <taxon>Micromonospora</taxon>
    </lineage>
</organism>
<dbReference type="InterPro" id="IPR045476">
    <property type="entry name" value="FvmJAB_N"/>
</dbReference>
<dbReference type="Pfam" id="PF20011">
    <property type="entry name" value="fvmJAB_N"/>
    <property type="match status" value="1"/>
</dbReference>
<dbReference type="AlphaFoldDB" id="A0A4Q7UEM8"/>
<dbReference type="SUPFAM" id="SSF102712">
    <property type="entry name" value="JAB1/MPN domain"/>
    <property type="match status" value="1"/>
</dbReference>
<dbReference type="Proteomes" id="UP000293781">
    <property type="component" value="Unassembled WGS sequence"/>
</dbReference>
<evidence type="ECO:0000313" key="3">
    <source>
        <dbReference type="Proteomes" id="UP000293781"/>
    </source>
</evidence>
<sequence length="329" mass="36385">MTHAAVELYRTDTLTKFGSVGLTDLLTPVFEALLGRPLDGAEFHLTLLPIQDRTTLRGNPTLVNLRGSHGYLQVRIRHGATVVYQHPHSVREIVGYPLQQLLGKSFPEEHEMGFGIIADGLAGLSLSRPTPANEGSIEIQARRRQPVFHLEEIAEPPPSATAASLGAPEDDASGRVGVILTREVRDQLLYDMELSREVEEGGFLVGRPYRDSEHPDRHIVLITAVLTAERTGASLLHFTFTGDSFVRVSETVAARRQSEKLVGWFHTHLFPATVEMGLSTIDLELHASTFRRHWQIAGLINLHGDKRVLRFYADQQGVIGSAPYQVQAA</sequence>
<accession>A0A4Q7UEM8</accession>
<dbReference type="Gene3D" id="3.40.140.10">
    <property type="entry name" value="Cytidine Deaminase, domain 2"/>
    <property type="match status" value="1"/>
</dbReference>
<protein>
    <recommendedName>
        <fullName evidence="1">JAB-N domain-containing protein</fullName>
    </recommendedName>
</protein>
<dbReference type="RefSeq" id="WP_130402113.1">
    <property type="nucleotide sequence ID" value="NZ_JBEZZO010000018.1"/>
</dbReference>
<evidence type="ECO:0000259" key="1">
    <source>
        <dbReference type="Pfam" id="PF20011"/>
    </source>
</evidence>
<proteinExistence type="predicted"/>
<name>A0A4Q7UEM8_9ACTN</name>
<evidence type="ECO:0000313" key="2">
    <source>
        <dbReference type="EMBL" id="RZT79586.1"/>
    </source>
</evidence>
<dbReference type="EMBL" id="SHKK01000001">
    <property type="protein sequence ID" value="RZT79586.1"/>
    <property type="molecule type" value="Genomic_DNA"/>
</dbReference>
<keyword evidence="3" id="KW-1185">Reference proteome</keyword>
<comment type="caution">
    <text evidence="2">The sequence shown here is derived from an EMBL/GenBank/DDBJ whole genome shotgun (WGS) entry which is preliminary data.</text>
</comment>
<dbReference type="OrthoDB" id="3337379at2"/>